<dbReference type="PANTHER" id="PTHR40547:SF1">
    <property type="entry name" value="SLL0298 PROTEIN"/>
    <property type="match status" value="1"/>
</dbReference>
<dbReference type="PANTHER" id="PTHR40547">
    <property type="entry name" value="SLL0298 PROTEIN"/>
    <property type="match status" value="1"/>
</dbReference>
<reference evidence="3 4" key="1">
    <citation type="journal article" date="2016" name="Appl. Environ. Microbiol.">
        <title>Whole genome relationships among Francisella bacteria of diverse origin define new species and provide specific regions for detection.</title>
        <authorList>
            <person name="Challacombe J.F."/>
            <person name="Petersen J.M."/>
            <person name="Gallegos-Graves V."/>
            <person name="Hodge D."/>
            <person name="Pillai S."/>
            <person name="Kuske C.R."/>
        </authorList>
    </citation>
    <scope>NUCLEOTIDE SEQUENCE [LARGE SCALE GENOMIC DNA]</scope>
    <source>
        <strain evidence="4">TX07-7310</strain>
    </source>
</reference>
<dbReference type="OrthoDB" id="9786029at2"/>
<dbReference type="RefSeq" id="WP_072713547.1">
    <property type="nucleotide sequence ID" value="NZ_CP016796.1"/>
</dbReference>
<dbReference type="AlphaFoldDB" id="A0A1L4BVA8"/>
<feature type="transmembrane region" description="Helical" evidence="1">
    <location>
        <begin position="61"/>
        <end position="84"/>
    </location>
</feature>
<evidence type="ECO:0000313" key="4">
    <source>
        <dbReference type="Proteomes" id="UP000184222"/>
    </source>
</evidence>
<organism evidence="3 4">
    <name type="scientific">Francisella uliginis</name>
    <dbReference type="NCBI Taxonomy" id="573570"/>
    <lineage>
        <taxon>Bacteria</taxon>
        <taxon>Pseudomonadati</taxon>
        <taxon>Pseudomonadota</taxon>
        <taxon>Gammaproteobacteria</taxon>
        <taxon>Thiotrichales</taxon>
        <taxon>Francisellaceae</taxon>
        <taxon>Francisella</taxon>
    </lineage>
</organism>
<evidence type="ECO:0000313" key="3">
    <source>
        <dbReference type="EMBL" id="API87780.1"/>
    </source>
</evidence>
<dbReference type="EMBL" id="CP016796">
    <property type="protein sequence ID" value="API87780.1"/>
    <property type="molecule type" value="Genomic_DNA"/>
</dbReference>
<proteinExistence type="predicted"/>
<gene>
    <name evidence="3" type="ORF">F7310_05485</name>
</gene>
<dbReference type="InterPro" id="IPR018639">
    <property type="entry name" value="DUF2062"/>
</dbReference>
<sequence length="175" mass="20165">MNTRRARRLISRRKRLESSKFLGSVAHRLTKKSLWIASYDTVARGVFIGLFWMMIPLPLQTTPVIISAIILRANIPTAISTVWISNPLTWIPMYLGNYIFGCFLLGEHVDISDWEKFGSYMLNHLYEFWQPLFLGSFVAGLLVATAGFLAVHILGFINHILLRKIRFNQHYPNVK</sequence>
<dbReference type="Pfam" id="PF09835">
    <property type="entry name" value="DUF2062"/>
    <property type="match status" value="1"/>
</dbReference>
<feature type="transmembrane region" description="Helical" evidence="1">
    <location>
        <begin position="129"/>
        <end position="157"/>
    </location>
</feature>
<dbReference type="Proteomes" id="UP000184222">
    <property type="component" value="Chromosome"/>
</dbReference>
<keyword evidence="1" id="KW-0812">Transmembrane</keyword>
<evidence type="ECO:0000256" key="1">
    <source>
        <dbReference type="SAM" id="Phobius"/>
    </source>
</evidence>
<evidence type="ECO:0000259" key="2">
    <source>
        <dbReference type="Pfam" id="PF09835"/>
    </source>
</evidence>
<keyword evidence="4" id="KW-1185">Reference proteome</keyword>
<feature type="domain" description="DUF2062" evidence="2">
    <location>
        <begin position="25"/>
        <end position="154"/>
    </location>
</feature>
<dbReference type="STRING" id="573570.F7310_05485"/>
<dbReference type="KEGG" id="frx:F7310_05485"/>
<keyword evidence="1" id="KW-1133">Transmembrane helix</keyword>
<name>A0A1L4BVA8_9GAMM</name>
<keyword evidence="1" id="KW-0472">Membrane</keyword>
<feature type="transmembrane region" description="Helical" evidence="1">
    <location>
        <begin position="91"/>
        <end position="109"/>
    </location>
</feature>
<protein>
    <recommendedName>
        <fullName evidence="2">DUF2062 domain-containing protein</fullName>
    </recommendedName>
</protein>
<accession>A0A1L4BVA8</accession>
<feature type="transmembrane region" description="Helical" evidence="1">
    <location>
        <begin position="34"/>
        <end position="55"/>
    </location>
</feature>